<evidence type="ECO:0000256" key="1">
    <source>
        <dbReference type="ARBA" id="ARBA00004141"/>
    </source>
</evidence>
<dbReference type="EMBL" id="BMYV01000004">
    <property type="protein sequence ID" value="GGX76077.1"/>
    <property type="molecule type" value="Genomic_DNA"/>
</dbReference>
<feature type="transmembrane region" description="Helical" evidence="7">
    <location>
        <begin position="213"/>
        <end position="233"/>
    </location>
</feature>
<evidence type="ECO:0000256" key="3">
    <source>
        <dbReference type="ARBA" id="ARBA00022692"/>
    </source>
</evidence>
<evidence type="ECO:0000256" key="7">
    <source>
        <dbReference type="SAM" id="Phobius"/>
    </source>
</evidence>
<dbReference type="PANTHER" id="PTHR11706">
    <property type="entry name" value="SOLUTE CARRIER PROTEIN FAMILY 11 MEMBER"/>
    <property type="match status" value="1"/>
</dbReference>
<evidence type="ECO:0000313" key="9">
    <source>
        <dbReference type="Proteomes" id="UP000600865"/>
    </source>
</evidence>
<accession>A0A918KU64</accession>
<feature type="transmembrane region" description="Helical" evidence="7">
    <location>
        <begin position="374"/>
        <end position="392"/>
    </location>
</feature>
<dbReference type="PANTHER" id="PTHR11706:SF33">
    <property type="entry name" value="NATURAL RESISTANCE-ASSOCIATED MACROPHAGE PROTEIN 2"/>
    <property type="match status" value="1"/>
</dbReference>
<evidence type="ECO:0000313" key="8">
    <source>
        <dbReference type="EMBL" id="GGX76077.1"/>
    </source>
</evidence>
<feature type="transmembrane region" description="Helical" evidence="7">
    <location>
        <begin position="101"/>
        <end position="128"/>
    </location>
</feature>
<reference evidence="8 9" key="1">
    <citation type="journal article" date="2014" name="Int. J. Syst. Evol. Microbiol.">
        <title>Complete genome sequence of Corynebacterium casei LMG S-19264T (=DSM 44701T), isolated from a smear-ripened cheese.</title>
        <authorList>
            <consortium name="US DOE Joint Genome Institute (JGI-PGF)"/>
            <person name="Walter F."/>
            <person name="Albersmeier A."/>
            <person name="Kalinowski J."/>
            <person name="Ruckert C."/>
        </authorList>
    </citation>
    <scope>NUCLEOTIDE SEQUENCE [LARGE SCALE GENOMIC DNA]</scope>
    <source>
        <strain evidence="8 9">KCTC 23968</strain>
    </source>
</reference>
<feature type="transmembrane region" description="Helical" evidence="7">
    <location>
        <begin position="404"/>
        <end position="425"/>
    </location>
</feature>
<proteinExistence type="predicted"/>
<evidence type="ECO:0000256" key="5">
    <source>
        <dbReference type="ARBA" id="ARBA00022989"/>
    </source>
</evidence>
<feature type="transmembrane region" description="Helical" evidence="7">
    <location>
        <begin position="28"/>
        <end position="51"/>
    </location>
</feature>
<feature type="transmembrane region" description="Helical" evidence="7">
    <location>
        <begin position="140"/>
        <end position="158"/>
    </location>
</feature>
<evidence type="ECO:0008006" key="10">
    <source>
        <dbReference type="Google" id="ProtNLM"/>
    </source>
</evidence>
<feature type="transmembrane region" description="Helical" evidence="7">
    <location>
        <begin position="170"/>
        <end position="193"/>
    </location>
</feature>
<feature type="transmembrane region" description="Helical" evidence="7">
    <location>
        <begin position="57"/>
        <end position="80"/>
    </location>
</feature>
<comment type="subcellular location">
    <subcellularLocation>
        <location evidence="1">Membrane</location>
        <topology evidence="1">Multi-pass membrane protein</topology>
    </subcellularLocation>
</comment>
<dbReference type="GO" id="GO:0034755">
    <property type="term" value="P:iron ion transmembrane transport"/>
    <property type="evidence" value="ECO:0007669"/>
    <property type="project" value="TreeGrafter"/>
</dbReference>
<feature type="transmembrane region" description="Helical" evidence="7">
    <location>
        <begin position="344"/>
        <end position="362"/>
    </location>
</feature>
<keyword evidence="6 7" id="KW-0472">Membrane</keyword>
<feature type="transmembrane region" description="Helical" evidence="7">
    <location>
        <begin position="254"/>
        <end position="278"/>
    </location>
</feature>
<dbReference type="GO" id="GO:0005384">
    <property type="term" value="F:manganese ion transmembrane transporter activity"/>
    <property type="evidence" value="ECO:0007669"/>
    <property type="project" value="TreeGrafter"/>
</dbReference>
<dbReference type="GO" id="GO:0005886">
    <property type="term" value="C:plasma membrane"/>
    <property type="evidence" value="ECO:0007669"/>
    <property type="project" value="TreeGrafter"/>
</dbReference>
<dbReference type="AlphaFoldDB" id="A0A918KU64"/>
<evidence type="ECO:0000256" key="2">
    <source>
        <dbReference type="ARBA" id="ARBA00022448"/>
    </source>
</evidence>
<keyword evidence="9" id="KW-1185">Reference proteome</keyword>
<dbReference type="GO" id="GO:0015086">
    <property type="term" value="F:cadmium ion transmembrane transporter activity"/>
    <property type="evidence" value="ECO:0007669"/>
    <property type="project" value="TreeGrafter"/>
</dbReference>
<dbReference type="InterPro" id="IPR001046">
    <property type="entry name" value="NRAMP_fam"/>
</dbReference>
<evidence type="ECO:0000256" key="4">
    <source>
        <dbReference type="ARBA" id="ARBA00022847"/>
    </source>
</evidence>
<keyword evidence="5 7" id="KW-1133">Transmembrane helix</keyword>
<dbReference type="GO" id="GO:0015293">
    <property type="term" value="F:symporter activity"/>
    <property type="evidence" value="ECO:0007669"/>
    <property type="project" value="UniProtKB-KW"/>
</dbReference>
<name>A0A918KU64_9PROT</name>
<dbReference type="Pfam" id="PF01566">
    <property type="entry name" value="Nramp"/>
    <property type="match status" value="1"/>
</dbReference>
<organism evidence="8 9">
    <name type="scientific">Litorimonas cladophorae</name>
    <dbReference type="NCBI Taxonomy" id="1220491"/>
    <lineage>
        <taxon>Bacteria</taxon>
        <taxon>Pseudomonadati</taxon>
        <taxon>Pseudomonadota</taxon>
        <taxon>Alphaproteobacteria</taxon>
        <taxon>Maricaulales</taxon>
        <taxon>Robiginitomaculaceae</taxon>
    </lineage>
</organism>
<gene>
    <name evidence="8" type="ORF">GCM10011309_27690</name>
</gene>
<dbReference type="NCBIfam" id="NF037982">
    <property type="entry name" value="Nramp_1"/>
    <property type="match status" value="1"/>
</dbReference>
<feature type="transmembrane region" description="Helical" evidence="7">
    <location>
        <begin position="298"/>
        <end position="323"/>
    </location>
</feature>
<protein>
    <recommendedName>
        <fullName evidence="10">Divalent metal cation transporter</fullName>
    </recommendedName>
</protein>
<sequence length="434" mass="46546">MGEQDMMDKVTSGIASEISFRQKLSRTLALFLPGIFLLGFNLGTGSVTAMAKAGAEYGMALLWTIVASCLCTFFMINLYGRYTLVTGETALEAFKKHIHPAVGMYFIAALTLGVCGSVMGVMGIVAEICYEWSKTMVDGGIAPIYFAASFSALVFFIFWNGKTEFFERSLAVIVAIMSASFLINFFIMMPPPVDILKGLIPSIPDVDPDKNGGALLVIASMVGTTVFSGLFIIRTTLVKEAGWTLKDAKTQRNDAIVSVGLMFIISAAIMAAAAGTLYAEGVGLSKASQMITLLEPLAGPLAASIFAVGIISAGVSSQFPNVLMLPWLICDYTGTERDMTLPRYRLMVFLISLLGLVVPLFGGRPVLVMIVSQAFNAVILPATVICIFYLCNQSKLMGQHRNKLISNGILTAILVFSLFTSFIALKGVVQLLAG</sequence>
<keyword evidence="3 7" id="KW-0812">Transmembrane</keyword>
<keyword evidence="4" id="KW-0769">Symport</keyword>
<comment type="caution">
    <text evidence="8">The sequence shown here is derived from an EMBL/GenBank/DDBJ whole genome shotgun (WGS) entry which is preliminary data.</text>
</comment>
<evidence type="ECO:0000256" key="6">
    <source>
        <dbReference type="ARBA" id="ARBA00023136"/>
    </source>
</evidence>
<dbReference type="Proteomes" id="UP000600865">
    <property type="component" value="Unassembled WGS sequence"/>
</dbReference>
<keyword evidence="2" id="KW-0813">Transport</keyword>